<dbReference type="InterPro" id="IPR036390">
    <property type="entry name" value="WH_DNA-bd_sf"/>
</dbReference>
<comment type="caution">
    <text evidence="1">The sequence shown here is derived from an EMBL/GenBank/DDBJ whole genome shotgun (WGS) entry which is preliminary data.</text>
</comment>
<dbReference type="SUPFAM" id="SSF46785">
    <property type="entry name" value="Winged helix' DNA-binding domain"/>
    <property type="match status" value="1"/>
</dbReference>
<dbReference type="AlphaFoldDB" id="V4IUH6"/>
<evidence type="ECO:0000313" key="1">
    <source>
        <dbReference type="EMBL" id="ESP86827.1"/>
    </source>
</evidence>
<organism evidence="1 2">
    <name type="scientific">Candidatus Halobonum tyrrellensis G22</name>
    <dbReference type="NCBI Taxonomy" id="1324957"/>
    <lineage>
        <taxon>Archaea</taxon>
        <taxon>Methanobacteriati</taxon>
        <taxon>Methanobacteriota</taxon>
        <taxon>Stenosarchaea group</taxon>
        <taxon>Halobacteria</taxon>
        <taxon>Halobacteriales</taxon>
        <taxon>Haloferacaceae</taxon>
        <taxon>Candidatus Halobonum</taxon>
    </lineage>
</organism>
<keyword evidence="2" id="KW-1185">Reference proteome</keyword>
<accession>V4IUH6</accession>
<dbReference type="eggNOG" id="arCOG02756">
    <property type="taxonomic scope" value="Archaea"/>
</dbReference>
<protein>
    <recommendedName>
        <fullName evidence="3">HTH marR-type domain-containing protein</fullName>
    </recommendedName>
</protein>
<name>V4IUH6_9EURY</name>
<reference evidence="1 2" key="1">
    <citation type="journal article" date="2013" name="Genome Announc.">
        <title>Draft Genome Sequence of 'Candidatus Halobonum tyrrellensis' Strain G22, Isolated from the Hypersaline Waters of Lake Tyrrell, Australia.</title>
        <authorList>
            <person name="Ugalde J.A."/>
            <person name="Narasingarao P."/>
            <person name="Kuo S."/>
            <person name="Podell S."/>
            <person name="Allen E.E."/>
        </authorList>
    </citation>
    <scope>NUCLEOTIDE SEQUENCE [LARGE SCALE GENOMIC DNA]</scope>
    <source>
        <strain evidence="1 2">G22</strain>
    </source>
</reference>
<gene>
    <name evidence="1" type="ORF">K933_17127</name>
</gene>
<evidence type="ECO:0008006" key="3">
    <source>
        <dbReference type="Google" id="ProtNLM"/>
    </source>
</evidence>
<sequence>MRAAARLVDRDIKNVSTALNRLAELGLVEIEQDGRSKRPVVTYDDIRIEINLDESGADSESAISA</sequence>
<proteinExistence type="predicted"/>
<evidence type="ECO:0000313" key="2">
    <source>
        <dbReference type="Proteomes" id="UP000017840"/>
    </source>
</evidence>
<dbReference type="Pfam" id="PF25212">
    <property type="entry name" value="HVO_A0114"/>
    <property type="match status" value="1"/>
</dbReference>
<dbReference type="Proteomes" id="UP000017840">
    <property type="component" value="Unassembled WGS sequence"/>
</dbReference>
<dbReference type="EMBL" id="ASGZ01000070">
    <property type="protein sequence ID" value="ESP86827.1"/>
    <property type="molecule type" value="Genomic_DNA"/>
</dbReference>